<protein>
    <submittedName>
        <fullName evidence="1">Uncharacterized protein</fullName>
    </submittedName>
</protein>
<keyword evidence="2" id="KW-1185">Reference proteome</keyword>
<accession>A0ABT3JRC3</accession>
<sequence length="220" mass="23950">MDEPIAAACRDWPYDPAIRLVAAAWPGEGADGAEDDPLLLVTAMLDRATGQVLARHERTLEQDAAFALGEGGIRLDTARYDLAPGTRAFGVVLANSARGPSCPDRGFDRELTLLVRDGQGLRPVFATWLDTWEMVEGSACAWAPQRAVSERAQVTIGVERSASHGFADLALTASVTREASDADGDPETSQRRARRVLRYDGHAYATDPFDTLFFWSSNPW</sequence>
<dbReference type="Proteomes" id="UP001209922">
    <property type="component" value="Unassembled WGS sequence"/>
</dbReference>
<dbReference type="RefSeq" id="WP_265125325.1">
    <property type="nucleotide sequence ID" value="NZ_JAPCHY010000001.1"/>
</dbReference>
<reference evidence="1 2" key="1">
    <citation type="submission" date="2022-10" db="EMBL/GenBank/DDBJ databases">
        <title>Xanthomonas sp. H13-6.</title>
        <authorList>
            <person name="Liu X."/>
            <person name="Deng Z."/>
            <person name="Jiang Y."/>
            <person name="Yu T."/>
            <person name="Ai J."/>
        </authorList>
    </citation>
    <scope>NUCLEOTIDE SEQUENCE [LARGE SCALE GENOMIC DNA]</scope>
    <source>
        <strain evidence="1 2">H13-6</strain>
    </source>
</reference>
<organism evidence="1 2">
    <name type="scientific">Xanthomonas chitinilytica</name>
    <dbReference type="NCBI Taxonomy" id="2989819"/>
    <lineage>
        <taxon>Bacteria</taxon>
        <taxon>Pseudomonadati</taxon>
        <taxon>Pseudomonadota</taxon>
        <taxon>Gammaproteobacteria</taxon>
        <taxon>Lysobacterales</taxon>
        <taxon>Lysobacteraceae</taxon>
        <taxon>Xanthomonas</taxon>
    </lineage>
</organism>
<evidence type="ECO:0000313" key="2">
    <source>
        <dbReference type="Proteomes" id="UP001209922"/>
    </source>
</evidence>
<comment type="caution">
    <text evidence="1">The sequence shown here is derived from an EMBL/GenBank/DDBJ whole genome shotgun (WGS) entry which is preliminary data.</text>
</comment>
<gene>
    <name evidence="1" type="ORF">OK345_00765</name>
</gene>
<proteinExistence type="predicted"/>
<dbReference type="EMBL" id="JAPCHY010000001">
    <property type="protein sequence ID" value="MCW4471047.1"/>
    <property type="molecule type" value="Genomic_DNA"/>
</dbReference>
<evidence type="ECO:0000313" key="1">
    <source>
        <dbReference type="EMBL" id="MCW4471047.1"/>
    </source>
</evidence>
<name>A0ABT3JRC3_9XANT</name>